<dbReference type="HOGENOM" id="CLU_521939_0_0_1"/>
<dbReference type="GeneID" id="25989189"/>
<accession>J5SJ07</accession>
<dbReference type="RefSeq" id="XP_014176361.1">
    <property type="nucleotide sequence ID" value="XM_014320886.1"/>
</dbReference>
<evidence type="ECO:0000313" key="3">
    <source>
        <dbReference type="Proteomes" id="UP000002748"/>
    </source>
</evidence>
<feature type="region of interest" description="Disordered" evidence="1">
    <location>
        <begin position="1"/>
        <end position="38"/>
    </location>
</feature>
<dbReference type="Proteomes" id="UP000002748">
    <property type="component" value="Unassembled WGS sequence"/>
</dbReference>
<name>J5SJ07_TRIAS</name>
<evidence type="ECO:0000256" key="1">
    <source>
        <dbReference type="SAM" id="MobiDB-lite"/>
    </source>
</evidence>
<gene>
    <name evidence="2" type="ORF">A1Q1_05677</name>
</gene>
<feature type="compositionally biased region" description="Polar residues" evidence="1">
    <location>
        <begin position="1"/>
        <end position="20"/>
    </location>
</feature>
<sequence length="522" mass="57892">MELTSTPQITKRLLSASSSEQSKRQRTSDDDPAPHLPFNTEAPIRAFFCGVSDSVRWIFERGGGTTVQLAEAEYVVCASGEVKGRPETAVLVSEDWVWSSWATGRLMDPSEFPVPTGPAQDVETAPPVLLSGDDISAGHVSPKSNSSTSSSTFSALALAYSPPSPEPSAAPAVIVAEELIVSTHSSPPKSPPFAASEECDRDANIHLPTTMPVAHKKRVELLILALRKWSKRGSLLVFLRDTGITSAPNLYYQHRQCIHENVPGLSERVYAPDVDSDDAECEGDSDAIRLPKTIPKHHKPRVRAIIQALHTWNGRGSLSDFLRRLPITSALRLYYQHHQTIAEHVPGLLERRDINDWTEEGSGYGEDLLPLPATVPLKHTARVWAIILALRRWDKRAFHKFIKGLDVPNAMALFYLHRQCIEDRVPGLSQLRQDNSDLQLPVESGETTETLPAYISSNHAPRVSLLIRKLKEWDKQGNLTSFIKSLHISSGLNIYYRYRAYIAEQVPGLPGYEAKAFPATDR</sequence>
<evidence type="ECO:0000313" key="2">
    <source>
        <dbReference type="EMBL" id="EJT45871.1"/>
    </source>
</evidence>
<protein>
    <recommendedName>
        <fullName evidence="4">BRCT domain-containing protein</fullName>
    </recommendedName>
</protein>
<evidence type="ECO:0008006" key="4">
    <source>
        <dbReference type="Google" id="ProtNLM"/>
    </source>
</evidence>
<proteinExistence type="predicted"/>
<reference evidence="2 3" key="1">
    <citation type="journal article" date="2012" name="Eukaryot. Cell">
        <title>Draft genome sequence of CBS 2479, the standard type strain of Trichosporon asahii.</title>
        <authorList>
            <person name="Yang R.Y."/>
            <person name="Li H.T."/>
            <person name="Zhu H."/>
            <person name="Zhou G.P."/>
            <person name="Wang M."/>
            <person name="Wang L."/>
        </authorList>
    </citation>
    <scope>NUCLEOTIDE SEQUENCE [LARGE SCALE GENOMIC DNA]</scope>
    <source>
        <strain evidence="3">ATCC 90039 / CBS 2479 / JCM 2466 / KCTC 7840 / NCYC 2677 / UAMH 7654</strain>
    </source>
</reference>
<dbReference type="AlphaFoldDB" id="J5SJ07"/>
<dbReference type="EMBL" id="ALBS01000320">
    <property type="protein sequence ID" value="EJT45871.1"/>
    <property type="molecule type" value="Genomic_DNA"/>
</dbReference>
<feature type="compositionally biased region" description="Basic and acidic residues" evidence="1">
    <location>
        <begin position="21"/>
        <end position="33"/>
    </location>
</feature>
<organism evidence="2 3">
    <name type="scientific">Trichosporon asahii var. asahii (strain ATCC 90039 / CBS 2479 / JCM 2466 / KCTC 7840 / NBRC 103889/ NCYC 2677 / UAMH 7654)</name>
    <name type="common">Yeast</name>
    <dbReference type="NCBI Taxonomy" id="1186058"/>
    <lineage>
        <taxon>Eukaryota</taxon>
        <taxon>Fungi</taxon>
        <taxon>Dikarya</taxon>
        <taxon>Basidiomycota</taxon>
        <taxon>Agaricomycotina</taxon>
        <taxon>Tremellomycetes</taxon>
        <taxon>Trichosporonales</taxon>
        <taxon>Trichosporonaceae</taxon>
        <taxon>Trichosporon</taxon>
    </lineage>
</organism>
<dbReference type="VEuPathDB" id="FungiDB:A1Q1_05677"/>
<dbReference type="KEGG" id="tasa:A1Q1_05677"/>
<comment type="caution">
    <text evidence="2">The sequence shown here is derived from an EMBL/GenBank/DDBJ whole genome shotgun (WGS) entry which is preliminary data.</text>
</comment>